<evidence type="ECO:0000259" key="1">
    <source>
        <dbReference type="Pfam" id="PF00117"/>
    </source>
</evidence>
<dbReference type="SUPFAM" id="SSF52317">
    <property type="entry name" value="Class I glutamine amidotransferase-like"/>
    <property type="match status" value="1"/>
</dbReference>
<organism evidence="2 3">
    <name type="scientific">Thermosinus carboxydivorans Nor1</name>
    <dbReference type="NCBI Taxonomy" id="401526"/>
    <lineage>
        <taxon>Bacteria</taxon>
        <taxon>Bacillati</taxon>
        <taxon>Bacillota</taxon>
        <taxon>Negativicutes</taxon>
        <taxon>Selenomonadales</taxon>
        <taxon>Sporomusaceae</taxon>
        <taxon>Thermosinus</taxon>
    </lineage>
</organism>
<dbReference type="InterPro" id="IPR029062">
    <property type="entry name" value="Class_I_gatase-like"/>
</dbReference>
<dbReference type="InterPro" id="IPR017926">
    <property type="entry name" value="GATASE"/>
</dbReference>
<dbReference type="Gene3D" id="3.40.50.880">
    <property type="match status" value="1"/>
</dbReference>
<feature type="domain" description="Glutamine amidotransferase" evidence="1">
    <location>
        <begin position="10"/>
        <end position="42"/>
    </location>
</feature>
<sequence>MDVNGKEQVLVMDFGGQYSQLIARRIRECGVYCEIVPFHTPVTGDS</sequence>
<evidence type="ECO:0000313" key="3">
    <source>
        <dbReference type="Proteomes" id="UP000005139"/>
    </source>
</evidence>
<protein>
    <recommendedName>
        <fullName evidence="1">Glutamine amidotransferase domain-containing protein</fullName>
    </recommendedName>
</protein>
<dbReference type="Proteomes" id="UP000005139">
    <property type="component" value="Unassembled WGS sequence"/>
</dbReference>
<accession>A1HSV6</accession>
<dbReference type="AlphaFoldDB" id="A1HSV6"/>
<gene>
    <name evidence="2" type="ORF">TcarDRAFT_0391</name>
</gene>
<comment type="caution">
    <text evidence="2">The sequence shown here is derived from an EMBL/GenBank/DDBJ whole genome shotgun (WGS) entry which is preliminary data.</text>
</comment>
<proteinExistence type="predicted"/>
<reference evidence="2 3" key="2">
    <citation type="submission" date="2007-01" db="EMBL/GenBank/DDBJ databases">
        <title>Sequencing of the draft genome and assembly of Thermosinus carboxydivorans Nor1.</title>
        <authorList>
            <consortium name="US DOE Joint Genome Institute (JGI-PGF)"/>
            <person name="Copeland A."/>
            <person name="Lucas S."/>
            <person name="Lapidus A."/>
            <person name="Barry K."/>
            <person name="Glavina del Rio T."/>
            <person name="Dalin E."/>
            <person name="Tice H."/>
            <person name="Bruce D."/>
            <person name="Pitluck S."/>
            <person name="Richardson P."/>
        </authorList>
    </citation>
    <scope>NUCLEOTIDE SEQUENCE [LARGE SCALE GENOMIC DNA]</scope>
    <source>
        <strain evidence="2 3">Nor1</strain>
    </source>
</reference>
<name>A1HSV6_9FIRM</name>
<dbReference type="eggNOG" id="COG0518">
    <property type="taxonomic scope" value="Bacteria"/>
</dbReference>
<evidence type="ECO:0000313" key="2">
    <source>
        <dbReference type="EMBL" id="EAX46900.1"/>
    </source>
</evidence>
<dbReference type="EMBL" id="AAWL01000019">
    <property type="protein sequence ID" value="EAX46900.1"/>
    <property type="molecule type" value="Genomic_DNA"/>
</dbReference>
<dbReference type="Pfam" id="PF00117">
    <property type="entry name" value="GATase"/>
    <property type="match status" value="1"/>
</dbReference>
<keyword evidence="3" id="KW-1185">Reference proteome</keyword>
<reference evidence="2 3" key="1">
    <citation type="submission" date="2007-01" db="EMBL/GenBank/DDBJ databases">
        <title>Annotation of the draft genome assembly of Thermosinus carboxydivorans Nor1.</title>
        <authorList>
            <consortium name="US DOE Joint Genome Institute (JGI-ORNL)"/>
            <person name="Larimer F."/>
            <person name="Land M."/>
            <person name="Hauser L."/>
        </authorList>
    </citation>
    <scope>NUCLEOTIDE SEQUENCE [LARGE SCALE GENOMIC DNA]</scope>
    <source>
        <strain evidence="2 3">Nor1</strain>
    </source>
</reference>